<evidence type="ECO:0000313" key="3">
    <source>
        <dbReference type="Proteomes" id="UP000663864"/>
    </source>
</evidence>
<gene>
    <name evidence="2" type="ORF">JBS370_LOCUS19934</name>
    <name evidence="1" type="ORF">ZHD862_LOCUS1799</name>
</gene>
<dbReference type="EMBL" id="CAJNOT010000032">
    <property type="protein sequence ID" value="CAF0788887.1"/>
    <property type="molecule type" value="Genomic_DNA"/>
</dbReference>
<dbReference type="EMBL" id="CAJOBD010002450">
    <property type="protein sequence ID" value="CAF3882818.1"/>
    <property type="molecule type" value="Genomic_DNA"/>
</dbReference>
<accession>A0A813RYN3</accession>
<dbReference type="AlphaFoldDB" id="A0A813RYN3"/>
<proteinExistence type="predicted"/>
<comment type="caution">
    <text evidence="1">The sequence shown here is derived from an EMBL/GenBank/DDBJ whole genome shotgun (WGS) entry which is preliminary data.</text>
</comment>
<evidence type="ECO:0000313" key="1">
    <source>
        <dbReference type="EMBL" id="CAF0788887.1"/>
    </source>
</evidence>
<reference evidence="1" key="1">
    <citation type="submission" date="2021-02" db="EMBL/GenBank/DDBJ databases">
        <authorList>
            <person name="Nowell W R."/>
        </authorList>
    </citation>
    <scope>NUCLEOTIDE SEQUENCE</scope>
</reference>
<sequence length="168" mass="19912">MQKIDEWEEDSIKKIKQSAEQCRQILIEHKNKYFEIEKKLFELTEQLKQSHQEAEFNENDLHRFKTKLTELLEEFGQPPSIRIQQDSKSFINEISIVISSGILEENKLNQIDPSQFEKKQTEKRGHFQNIFNSKDNKSFMNQGSMIISSGRCYNDMEILQIDIQRLIG</sequence>
<dbReference type="Proteomes" id="UP000663864">
    <property type="component" value="Unassembled WGS sequence"/>
</dbReference>
<organism evidence="1 3">
    <name type="scientific">Rotaria sordida</name>
    <dbReference type="NCBI Taxonomy" id="392033"/>
    <lineage>
        <taxon>Eukaryota</taxon>
        <taxon>Metazoa</taxon>
        <taxon>Spiralia</taxon>
        <taxon>Gnathifera</taxon>
        <taxon>Rotifera</taxon>
        <taxon>Eurotatoria</taxon>
        <taxon>Bdelloidea</taxon>
        <taxon>Philodinida</taxon>
        <taxon>Philodinidae</taxon>
        <taxon>Rotaria</taxon>
    </lineage>
</organism>
<evidence type="ECO:0000313" key="2">
    <source>
        <dbReference type="EMBL" id="CAF3882818.1"/>
    </source>
</evidence>
<dbReference type="Proteomes" id="UP000663836">
    <property type="component" value="Unassembled WGS sequence"/>
</dbReference>
<name>A0A813RYN3_9BILA</name>
<protein>
    <submittedName>
        <fullName evidence="1">Uncharacterized protein</fullName>
    </submittedName>
</protein>